<evidence type="ECO:0000259" key="12">
    <source>
        <dbReference type="SMART" id="SM00382"/>
    </source>
</evidence>
<dbReference type="Pfam" id="PF18269">
    <property type="entry name" value="T3SS_ATPase_C"/>
    <property type="match status" value="1"/>
</dbReference>
<dbReference type="RefSeq" id="WP_107152798.1">
    <property type="nucleotide sequence ID" value="NZ_PYUC01000011.1"/>
</dbReference>
<comment type="similarity">
    <text evidence="9">Belongs to the ATPase alpha/beta chains family. T3SS ATPase subfamily.</text>
</comment>
<dbReference type="PANTHER" id="PTHR15184">
    <property type="entry name" value="ATP SYNTHASE"/>
    <property type="match status" value="1"/>
</dbReference>
<dbReference type="AlphaFoldDB" id="A0A2T3XQE2"/>
<dbReference type="GO" id="GO:0005737">
    <property type="term" value="C:cytoplasm"/>
    <property type="evidence" value="ECO:0007669"/>
    <property type="project" value="UniProtKB-SubCell"/>
</dbReference>
<dbReference type="SUPFAM" id="SSF52540">
    <property type="entry name" value="P-loop containing nucleoside triphosphate hydrolases"/>
    <property type="match status" value="1"/>
</dbReference>
<dbReference type="FunFam" id="3.40.50.12240:FF:000002">
    <property type="entry name" value="Flagellum-specific ATP synthase FliI"/>
    <property type="match status" value="1"/>
</dbReference>
<keyword evidence="5" id="KW-0067">ATP-binding</keyword>
<keyword evidence="4" id="KW-0547">Nucleotide-binding</keyword>
<dbReference type="InterPro" id="IPR000194">
    <property type="entry name" value="ATPase_F1/V1/A1_a/bsu_nucl-bd"/>
</dbReference>
<dbReference type="InterPro" id="IPR040627">
    <property type="entry name" value="T3SS_ATPase_C"/>
</dbReference>
<evidence type="ECO:0000256" key="3">
    <source>
        <dbReference type="ARBA" id="ARBA00022490"/>
    </source>
</evidence>
<dbReference type="InterPro" id="IPR003593">
    <property type="entry name" value="AAA+_ATPase"/>
</dbReference>
<evidence type="ECO:0000313" key="13">
    <source>
        <dbReference type="EMBL" id="PTB18749.1"/>
    </source>
</evidence>
<evidence type="ECO:0000313" key="14">
    <source>
        <dbReference type="Proteomes" id="UP000240638"/>
    </source>
</evidence>
<dbReference type="GO" id="GO:0046933">
    <property type="term" value="F:proton-transporting ATP synthase activity, rotational mechanism"/>
    <property type="evidence" value="ECO:0007669"/>
    <property type="project" value="TreeGrafter"/>
</dbReference>
<keyword evidence="6" id="KW-0653">Protein transport</keyword>
<dbReference type="PANTHER" id="PTHR15184:SF62">
    <property type="entry name" value="SPI-2 TYPE 3 SECRETION SYSTEM ATPASE"/>
    <property type="match status" value="1"/>
</dbReference>
<keyword evidence="8" id="KW-0843">Virulence</keyword>
<evidence type="ECO:0000256" key="9">
    <source>
        <dbReference type="ARBA" id="ARBA00024342"/>
    </source>
</evidence>
<dbReference type="InterPro" id="IPR027417">
    <property type="entry name" value="P-loop_NTPase"/>
</dbReference>
<organism evidence="13 14">
    <name type="scientific">Trinickia symbiotica</name>
    <dbReference type="NCBI Taxonomy" id="863227"/>
    <lineage>
        <taxon>Bacteria</taxon>
        <taxon>Pseudomonadati</taxon>
        <taxon>Pseudomonadota</taxon>
        <taxon>Betaproteobacteria</taxon>
        <taxon>Burkholderiales</taxon>
        <taxon>Burkholderiaceae</taxon>
        <taxon>Trinickia</taxon>
    </lineage>
</organism>
<accession>A0A2T3XQE2</accession>
<dbReference type="GO" id="GO:0046961">
    <property type="term" value="F:proton-transporting ATPase activity, rotational mechanism"/>
    <property type="evidence" value="ECO:0007669"/>
    <property type="project" value="InterPro"/>
</dbReference>
<dbReference type="InterPro" id="IPR005714">
    <property type="entry name" value="ATPase_T3SS_FliI/YscN"/>
</dbReference>
<dbReference type="NCBIfam" id="TIGR01026">
    <property type="entry name" value="fliI_yscN"/>
    <property type="match status" value="1"/>
</dbReference>
<evidence type="ECO:0000256" key="1">
    <source>
        <dbReference type="ARBA" id="ARBA00004496"/>
    </source>
</evidence>
<dbReference type="GO" id="GO:0030254">
    <property type="term" value="P:protein secretion by the type III secretion system"/>
    <property type="evidence" value="ECO:0007669"/>
    <property type="project" value="InterPro"/>
</dbReference>
<dbReference type="NCBIfam" id="TIGR02546">
    <property type="entry name" value="III_secr_ATP"/>
    <property type="match status" value="1"/>
</dbReference>
<dbReference type="SMART" id="SM00382">
    <property type="entry name" value="AAA"/>
    <property type="match status" value="1"/>
</dbReference>
<dbReference type="EC" id="7.4.2.8" evidence="10"/>
<evidence type="ECO:0000256" key="8">
    <source>
        <dbReference type="ARBA" id="ARBA00023026"/>
    </source>
</evidence>
<dbReference type="GO" id="GO:0008564">
    <property type="term" value="F:protein-exporting ATPase activity"/>
    <property type="evidence" value="ECO:0007669"/>
    <property type="project" value="UniProtKB-EC"/>
</dbReference>
<dbReference type="PROSITE" id="PS00152">
    <property type="entry name" value="ATPASE_ALPHA_BETA"/>
    <property type="match status" value="1"/>
</dbReference>
<dbReference type="GO" id="GO:0005524">
    <property type="term" value="F:ATP binding"/>
    <property type="evidence" value="ECO:0007669"/>
    <property type="project" value="UniProtKB-KW"/>
</dbReference>
<protein>
    <recommendedName>
        <fullName evidence="10">protein-secreting ATPase</fullName>
        <ecNumber evidence="10">7.4.2.8</ecNumber>
    </recommendedName>
</protein>
<evidence type="ECO:0000256" key="7">
    <source>
        <dbReference type="ARBA" id="ARBA00022967"/>
    </source>
</evidence>
<sequence length="455" mass="48906">MRHPDAQTIEAALAVRLSRRVERVRDALPVEKVYGRVTEVGPTLLRASLPGAGLAELCRLHPSGIEAEVVGVHGEFALLSPFAEPLGMKAGSEVELLGRPHEIALGPFLLGAVLDGMGRPLDAAVTARNCAYRALDSNAPDPLTRPIIDTPLPLGVRAIDGLLTCGRGQRIGVFAAAGGGKSTLLGMICDGSLVSARGEHSGADVIVLALIGERGREVREFLDHTLSEEARKRSVVVVSTSDRPALERLKAAYTATTIAEYFRDQGKDVLLMMDSLTRFARACREIGLAAGEMPAAGSYPPSFFARLPRLLERAGPARTGSITGIYTVLVEGDNLNEPVADEVRSILDGHIVLSRKLAEANHYPAIDVGASVSRIMSQVSSAEHVELAGRLRRLMAAYKEIELLVRVGEYQQGQDPEADEALARKEAIRAFLCQRTGETNDFEETVSLLWKTVQG</sequence>
<proteinExistence type="inferred from homology"/>
<dbReference type="InterPro" id="IPR020003">
    <property type="entry name" value="ATPase_a/bsu_AS"/>
</dbReference>
<evidence type="ECO:0000256" key="6">
    <source>
        <dbReference type="ARBA" id="ARBA00022927"/>
    </source>
</evidence>
<dbReference type="Pfam" id="PF00006">
    <property type="entry name" value="ATP-synt_ab"/>
    <property type="match status" value="1"/>
</dbReference>
<comment type="subcellular location">
    <subcellularLocation>
        <location evidence="1">Cytoplasm</location>
    </subcellularLocation>
</comment>
<dbReference type="CDD" id="cd01136">
    <property type="entry name" value="ATPase_flagellum-secretory_path_III"/>
    <property type="match status" value="1"/>
</dbReference>
<evidence type="ECO:0000256" key="4">
    <source>
        <dbReference type="ARBA" id="ARBA00022741"/>
    </source>
</evidence>
<name>A0A2T3XQE2_9BURK</name>
<evidence type="ECO:0000256" key="11">
    <source>
        <dbReference type="ARBA" id="ARBA00034006"/>
    </source>
</evidence>
<evidence type="ECO:0000256" key="10">
    <source>
        <dbReference type="ARBA" id="ARBA00024382"/>
    </source>
</evidence>
<keyword evidence="3" id="KW-0963">Cytoplasm</keyword>
<dbReference type="InterPro" id="IPR013380">
    <property type="entry name" value="ATPase_T3SS_SctN"/>
</dbReference>
<keyword evidence="7" id="KW-1278">Translocase</keyword>
<feature type="domain" description="AAA+ ATPase" evidence="12">
    <location>
        <begin position="167"/>
        <end position="357"/>
    </location>
</feature>
<dbReference type="EMBL" id="PYUC01000011">
    <property type="protein sequence ID" value="PTB18749.1"/>
    <property type="molecule type" value="Genomic_DNA"/>
</dbReference>
<dbReference type="InterPro" id="IPR050053">
    <property type="entry name" value="ATPase_alpha/beta_chains"/>
</dbReference>
<evidence type="ECO:0000256" key="2">
    <source>
        <dbReference type="ARBA" id="ARBA00022448"/>
    </source>
</evidence>
<dbReference type="Proteomes" id="UP000240638">
    <property type="component" value="Unassembled WGS sequence"/>
</dbReference>
<dbReference type="Gene3D" id="3.40.50.12240">
    <property type="match status" value="1"/>
</dbReference>
<dbReference type="GO" id="GO:0016887">
    <property type="term" value="F:ATP hydrolysis activity"/>
    <property type="evidence" value="ECO:0007669"/>
    <property type="project" value="InterPro"/>
</dbReference>
<comment type="catalytic activity">
    <reaction evidence="11">
        <text>ATP + H2O + cellular proteinSide 1 = ADP + phosphate + cellular proteinSide 2.</text>
        <dbReference type="EC" id="7.4.2.8"/>
    </reaction>
</comment>
<reference evidence="13 14" key="1">
    <citation type="submission" date="2018-03" db="EMBL/GenBank/DDBJ databases">
        <title>Whole genome analyses suggest that Burkholderia sensu lato contains two further novel genera in the rhizoxinica-symbiotica group Mycetohabitans gen. nov., and Trinickia gen. nov.: implications for the evolution of diazotrophy and nodulation in the Burkholderiaceae.</title>
        <authorList>
            <person name="Estrada De Los Santos P."/>
            <person name="Palmer M."/>
            <person name="Chavez-Ramirez B."/>
            <person name="Steenkamp E.T."/>
            <person name="Hirsch A.M."/>
            <person name="Manyaka P."/>
            <person name="Maluk M."/>
            <person name="Lafos M."/>
            <person name="Crook M."/>
            <person name="Gross E."/>
            <person name="Simon M.F."/>
            <person name="Bueno Dos Reis Junior F."/>
            <person name="Poole P.S."/>
            <person name="Venter S.N."/>
            <person name="James E.K."/>
        </authorList>
    </citation>
    <scope>NUCLEOTIDE SEQUENCE [LARGE SCALE GENOMIC DNA]</scope>
    <source>
        <strain evidence="13 14">JPY-366</strain>
    </source>
</reference>
<dbReference type="CDD" id="cd18117">
    <property type="entry name" value="ATP-synt_flagellum-secretory_path_III_N"/>
    <property type="match status" value="1"/>
</dbReference>
<keyword evidence="2" id="KW-0813">Transport</keyword>
<evidence type="ECO:0000256" key="5">
    <source>
        <dbReference type="ARBA" id="ARBA00022840"/>
    </source>
</evidence>
<comment type="caution">
    <text evidence="13">The sequence shown here is derived from an EMBL/GenBank/DDBJ whole genome shotgun (WGS) entry which is preliminary data.</text>
</comment>
<dbReference type="GO" id="GO:0030257">
    <property type="term" value="C:type III protein secretion system complex"/>
    <property type="evidence" value="ECO:0007669"/>
    <property type="project" value="InterPro"/>
</dbReference>
<gene>
    <name evidence="13" type="ORF">C9I57_21615</name>
</gene>